<dbReference type="GO" id="GO:0016705">
    <property type="term" value="F:oxidoreductase activity, acting on paired donors, with incorporation or reduction of molecular oxygen"/>
    <property type="evidence" value="ECO:0007669"/>
    <property type="project" value="InterPro"/>
</dbReference>
<keyword evidence="5" id="KW-0408">Iron</keyword>
<dbReference type="RefSeq" id="WP_011306930.1">
    <property type="nucleotide sequence ID" value="NZ_CP009526.1"/>
</dbReference>
<evidence type="ECO:0000313" key="9">
    <source>
        <dbReference type="Proteomes" id="UP000033038"/>
    </source>
</evidence>
<dbReference type="InterPro" id="IPR001128">
    <property type="entry name" value="Cyt_P450"/>
</dbReference>
<dbReference type="PRINTS" id="PR00359">
    <property type="entry name" value="BP450"/>
</dbReference>
<dbReference type="PATRIC" id="fig|1434109.4.peg.3644"/>
<dbReference type="FunFam" id="1.10.630.10:FF:000018">
    <property type="entry name" value="Cytochrome P450 monooxygenase"/>
    <property type="match status" value="1"/>
</dbReference>
<proteinExistence type="inferred from homology"/>
<comment type="similarity">
    <text evidence="1">Belongs to the cytochrome P450 family.</text>
</comment>
<dbReference type="InterPro" id="IPR036396">
    <property type="entry name" value="Cyt_P450_sf"/>
</dbReference>
<feature type="compositionally biased region" description="Polar residues" evidence="7">
    <location>
        <begin position="73"/>
        <end position="100"/>
    </location>
</feature>
<keyword evidence="3" id="KW-0479">Metal-binding</keyword>
<evidence type="ECO:0000256" key="7">
    <source>
        <dbReference type="SAM" id="MobiDB-lite"/>
    </source>
</evidence>
<evidence type="ECO:0000313" key="8">
    <source>
        <dbReference type="EMBL" id="AKB52043.1"/>
    </source>
</evidence>
<evidence type="ECO:0000256" key="5">
    <source>
        <dbReference type="ARBA" id="ARBA00023004"/>
    </source>
</evidence>
<dbReference type="CDD" id="cd20625">
    <property type="entry name" value="CYP164-like"/>
    <property type="match status" value="1"/>
</dbReference>
<dbReference type="Gene3D" id="1.10.630.10">
    <property type="entry name" value="Cytochrome P450"/>
    <property type="match status" value="1"/>
</dbReference>
<dbReference type="SMR" id="A0A0E3QPD3"/>
<dbReference type="AlphaFoldDB" id="A0A0E3QPD3"/>
<keyword evidence="2" id="KW-0349">Heme</keyword>
<evidence type="ECO:0000256" key="1">
    <source>
        <dbReference type="ARBA" id="ARBA00010617"/>
    </source>
</evidence>
<evidence type="ECO:0000256" key="6">
    <source>
        <dbReference type="ARBA" id="ARBA00023033"/>
    </source>
</evidence>
<dbReference type="SUPFAM" id="SSF48264">
    <property type="entry name" value="Cytochrome P450"/>
    <property type="match status" value="1"/>
</dbReference>
<dbReference type="GeneID" id="24824376"/>
<dbReference type="InterPro" id="IPR002397">
    <property type="entry name" value="Cyt_P450_B"/>
</dbReference>
<evidence type="ECO:0000256" key="4">
    <source>
        <dbReference type="ARBA" id="ARBA00023002"/>
    </source>
</evidence>
<accession>A0A0E3QPD3</accession>
<keyword evidence="4" id="KW-0560">Oxidoreductase</keyword>
<dbReference type="GO" id="GO:0004497">
    <property type="term" value="F:monooxygenase activity"/>
    <property type="evidence" value="ECO:0007669"/>
    <property type="project" value="UniProtKB-KW"/>
</dbReference>
<gene>
    <name evidence="8" type="ORF">MSBRW_2790</name>
</gene>
<dbReference type="EMBL" id="CP009526">
    <property type="protein sequence ID" value="AKB52043.1"/>
    <property type="molecule type" value="Genomic_DNA"/>
</dbReference>
<organism evidence="8 9">
    <name type="scientific">Methanosarcina barkeri str. Wiesmoor</name>
    <dbReference type="NCBI Taxonomy" id="1434109"/>
    <lineage>
        <taxon>Archaea</taxon>
        <taxon>Methanobacteriati</taxon>
        <taxon>Methanobacteriota</taxon>
        <taxon>Stenosarchaea group</taxon>
        <taxon>Methanomicrobia</taxon>
        <taxon>Methanosarcinales</taxon>
        <taxon>Methanosarcinaceae</taxon>
        <taxon>Methanosarcina</taxon>
    </lineage>
</organism>
<dbReference type="PRINTS" id="PR00385">
    <property type="entry name" value="P450"/>
</dbReference>
<evidence type="ECO:0000256" key="3">
    <source>
        <dbReference type="ARBA" id="ARBA00022723"/>
    </source>
</evidence>
<feature type="region of interest" description="Disordered" evidence="7">
    <location>
        <begin position="199"/>
        <end position="219"/>
    </location>
</feature>
<dbReference type="GO" id="GO:0005506">
    <property type="term" value="F:iron ion binding"/>
    <property type="evidence" value="ECO:0007669"/>
    <property type="project" value="InterPro"/>
</dbReference>
<protein>
    <submittedName>
        <fullName evidence="8">Putative cytochrome P450 hydroxylase</fullName>
    </submittedName>
</protein>
<evidence type="ECO:0000256" key="2">
    <source>
        <dbReference type="ARBA" id="ARBA00022617"/>
    </source>
</evidence>
<dbReference type="GO" id="GO:0020037">
    <property type="term" value="F:heme binding"/>
    <property type="evidence" value="ECO:0007669"/>
    <property type="project" value="InterPro"/>
</dbReference>
<reference evidence="8 9" key="1">
    <citation type="submission" date="2014-07" db="EMBL/GenBank/DDBJ databases">
        <title>Methanogenic archaea and the global carbon cycle.</title>
        <authorList>
            <person name="Henriksen J.R."/>
            <person name="Luke J."/>
            <person name="Reinhart S."/>
            <person name="Benedict M.N."/>
            <person name="Youngblut N.D."/>
            <person name="Metcalf M.E."/>
            <person name="Whitaker R.J."/>
            <person name="Metcalf W.W."/>
        </authorList>
    </citation>
    <scope>NUCLEOTIDE SEQUENCE [LARGE SCALE GENOMIC DNA]</scope>
    <source>
        <strain evidence="8 9">Wiesmoor</strain>
    </source>
</reference>
<dbReference type="Proteomes" id="UP000033038">
    <property type="component" value="Chromosome"/>
</dbReference>
<dbReference type="KEGG" id="mbw:MSBRW_2790"/>
<dbReference type="PANTHER" id="PTHR46696:SF1">
    <property type="entry name" value="CYTOCHROME P450 YJIB-RELATED"/>
    <property type="match status" value="1"/>
</dbReference>
<feature type="compositionally biased region" description="Basic and acidic residues" evidence="7">
    <location>
        <begin position="201"/>
        <end position="215"/>
    </location>
</feature>
<feature type="region of interest" description="Disordered" evidence="7">
    <location>
        <begin position="61"/>
        <end position="114"/>
    </location>
</feature>
<dbReference type="Pfam" id="PF00067">
    <property type="entry name" value="p450"/>
    <property type="match status" value="1"/>
</dbReference>
<keyword evidence="6" id="KW-0503">Monooxygenase</keyword>
<dbReference type="HOGENOM" id="CLU_033716_2_0_2"/>
<dbReference type="PANTHER" id="PTHR46696">
    <property type="entry name" value="P450, PUTATIVE (EUROFUNG)-RELATED"/>
    <property type="match status" value="1"/>
</dbReference>
<sequence>MTQQSLYEQVLDYANRANPYPLYAKLRQTPITRQIDGSYVVSTYREIVSLLHDPRIGSDFRMRSAHDRPSAGLSANQELASKNQAQDEGAETSSSNQGSETEVVPSFIGLDPPEHDRLRRQATWPFGPPHTPGRVADMEPELILLANRQIDTIKGRTSIDIVEDFAYPIPVTMISELLGVPPEDQPRLHALSEAIIEDIDLDPRQSPEEQKRRQEQSSQTFKELEQYMEVLIEHHRKQPGSDLLSGLITDHGSDGPMAQADLVSTASLLLIAGHETTVNLITNGMLTLLRHPDVLERLRREPDLVIRLVEEFLRYEPPVQILPNRVALSDITIAGTTIQKGSPVILLLASGSRDPARFHDPEKFDPDRRDNMHLGFGSGIHYCYGAPLARLETQIALTELVQRLENPRLAHDPPPYRQSATLRGPRHLIVEIDGVKDWEFHL</sequence>
<name>A0A0E3QPD3_METBA</name>